<keyword evidence="1" id="KW-0472">Membrane</keyword>
<dbReference type="RefSeq" id="WP_205312128.1">
    <property type="nucleotide sequence ID" value="NZ_JAERPS020000007.1"/>
</dbReference>
<dbReference type="Gene3D" id="3.40.50.300">
    <property type="entry name" value="P-loop containing nucleotide triphosphate hydrolases"/>
    <property type="match status" value="1"/>
</dbReference>
<dbReference type="InterPro" id="IPR010623">
    <property type="entry name" value="IcmF_C"/>
</dbReference>
<evidence type="ECO:0000259" key="5">
    <source>
        <dbReference type="Pfam" id="PF21070"/>
    </source>
</evidence>
<evidence type="ECO:0000259" key="4">
    <source>
        <dbReference type="Pfam" id="PF14331"/>
    </source>
</evidence>
<dbReference type="EMBL" id="JAERPS020000007">
    <property type="protein sequence ID" value="MBZ9613437.1"/>
    <property type="molecule type" value="Genomic_DNA"/>
</dbReference>
<proteinExistence type="predicted"/>
<comment type="caution">
    <text evidence="6">The sequence shown here is derived from an EMBL/GenBank/DDBJ whole genome shotgun (WGS) entry which is preliminary data.</text>
</comment>
<feature type="transmembrane region" description="Helical" evidence="1">
    <location>
        <begin position="441"/>
        <end position="462"/>
    </location>
</feature>
<dbReference type="PANTHER" id="PTHR36153:SF1">
    <property type="entry name" value="TYPE VI SECRETION SYSTEM COMPONENT TSSM1"/>
    <property type="match status" value="1"/>
</dbReference>
<feature type="domain" description="Type VI secretion system component TssM1 N-terminal" evidence="4">
    <location>
        <begin position="190"/>
        <end position="448"/>
    </location>
</feature>
<accession>A0ABS7XFC9</accession>
<feature type="domain" description="IcmF-related" evidence="3">
    <location>
        <begin position="501"/>
        <end position="804"/>
    </location>
</feature>
<evidence type="ECO:0000259" key="2">
    <source>
        <dbReference type="Pfam" id="PF06744"/>
    </source>
</evidence>
<dbReference type="InterPro" id="IPR025743">
    <property type="entry name" value="TssM1_N"/>
</dbReference>
<dbReference type="InterPro" id="IPR017731">
    <property type="entry name" value="TssM1-like"/>
</dbReference>
<dbReference type="Pfam" id="PF14331">
    <property type="entry name" value="IcmF-related_N"/>
    <property type="match status" value="1"/>
</dbReference>
<name>A0ABS7XFC9_9GAMM</name>
<keyword evidence="1" id="KW-0812">Transmembrane</keyword>
<evidence type="ECO:0000259" key="3">
    <source>
        <dbReference type="Pfam" id="PF06761"/>
    </source>
</evidence>
<dbReference type="Proteomes" id="UP000663814">
    <property type="component" value="Unassembled WGS sequence"/>
</dbReference>
<dbReference type="Pfam" id="PF06744">
    <property type="entry name" value="IcmF_C"/>
    <property type="match status" value="1"/>
</dbReference>
<reference evidence="6 7" key="1">
    <citation type="submission" date="2020-12" db="EMBL/GenBank/DDBJ databases">
        <authorList>
            <person name="Ruan W."/>
            <person name="Khan S.A."/>
            <person name="Jeon C.O."/>
        </authorList>
    </citation>
    <scope>NUCLEOTIDE SEQUENCE [LARGE SCALE GENOMIC DNA]</scope>
    <source>
        <strain evidence="6 7">MA-13</strain>
    </source>
</reference>
<dbReference type="NCBIfam" id="TIGR03348">
    <property type="entry name" value="VI_IcmF"/>
    <property type="match status" value="1"/>
</dbReference>
<evidence type="ECO:0000313" key="6">
    <source>
        <dbReference type="EMBL" id="MBZ9613437.1"/>
    </source>
</evidence>
<reference evidence="6 7" key="2">
    <citation type="submission" date="2021-08" db="EMBL/GenBank/DDBJ databases">
        <title>Rheinheimera aquimaris sp. nov., isolated from seawater of the East Sea in Korea.</title>
        <authorList>
            <person name="Kim K.H."/>
            <person name="Wenting R."/>
            <person name="Kim K.R."/>
            <person name="Jeon C.O."/>
        </authorList>
    </citation>
    <scope>NUCLEOTIDE SEQUENCE [LARGE SCALE GENOMIC DNA]</scope>
    <source>
        <strain evidence="6 7">MA-13</strain>
    </source>
</reference>
<evidence type="ECO:0000313" key="7">
    <source>
        <dbReference type="Proteomes" id="UP000663814"/>
    </source>
</evidence>
<feature type="transmembrane region" description="Helical" evidence="1">
    <location>
        <begin position="46"/>
        <end position="63"/>
    </location>
</feature>
<dbReference type="CDD" id="cd00882">
    <property type="entry name" value="Ras_like_GTPase"/>
    <property type="match status" value="1"/>
</dbReference>
<dbReference type="SUPFAM" id="SSF52540">
    <property type="entry name" value="P-loop containing nucleoside triphosphate hydrolases"/>
    <property type="match status" value="1"/>
</dbReference>
<dbReference type="Pfam" id="PF06761">
    <property type="entry name" value="IcmF-related"/>
    <property type="match status" value="1"/>
</dbReference>
<feature type="domain" description="Type VI secretion system component TssM1 helical" evidence="5">
    <location>
        <begin position="955"/>
        <end position="1052"/>
    </location>
</feature>
<dbReference type="PANTHER" id="PTHR36153">
    <property type="entry name" value="INNER MEMBRANE PROTEIN-RELATED"/>
    <property type="match status" value="1"/>
</dbReference>
<protein>
    <submittedName>
        <fullName evidence="6">Type VI secretion system membrane subunit TssM</fullName>
    </submittedName>
</protein>
<keyword evidence="7" id="KW-1185">Reference proteome</keyword>
<evidence type="ECO:0000256" key="1">
    <source>
        <dbReference type="SAM" id="Phobius"/>
    </source>
</evidence>
<dbReference type="Pfam" id="PF21070">
    <property type="entry name" value="IcmF_helical"/>
    <property type="match status" value="1"/>
</dbReference>
<organism evidence="6 7">
    <name type="scientific">Rheinheimera maricola</name>
    <dbReference type="NCBI Taxonomy" id="2793282"/>
    <lineage>
        <taxon>Bacteria</taxon>
        <taxon>Pseudomonadati</taxon>
        <taxon>Pseudomonadota</taxon>
        <taxon>Gammaproteobacteria</taxon>
        <taxon>Chromatiales</taxon>
        <taxon>Chromatiaceae</taxon>
        <taxon>Rheinheimera</taxon>
    </lineage>
</organism>
<dbReference type="InterPro" id="IPR048677">
    <property type="entry name" value="TssM1_hel"/>
</dbReference>
<dbReference type="InterPro" id="IPR027417">
    <property type="entry name" value="P-loop_NTPase"/>
</dbReference>
<feature type="domain" description="Type VI secretion system IcmF C-terminal" evidence="2">
    <location>
        <begin position="1061"/>
        <end position="1166"/>
    </location>
</feature>
<sequence>MNFAKTKKIIMSKYFFQALGIFVISTLVWFVGPAIAISDSYILETISSRLLTIFVLIVGWVSYQAAKNYFARKNDAQFAENLTLLNAKQDEVNAIQERFNNAISTLKTAGSKKGALLLNSLPWYIIIGPPGSGKTTALVNSGLEFPLKDKLGSEAVKGIGGTRHCDWWFTNEAVLIDTAGRFTTQDSDAEIDKVAWQSFMRMLKKHRSQRPINGAIVTMSLSDMLVLSEDELSFYAKTIRRRIDELSEQLGVKFPVYFMFTKCDLISGFVPFFNNLSSKQRNQVWGETFELNKDGQSAVDISDYDLHFDKLLNRLQSILLMHLHQQNDPTKKADMLTFPAQMESMKGSIHNFLINIFGENSFQDSALLRGVYFTSGTQQGSPFDSLLGSIALDMGISLDDDVNFSGRGKSFFINDLLSKVIFSESNIAGMDRKRQRWLKRLQMASVSAAVCVFFLVSSIWYLSYLDNVAHIQSLEESVDSRQALISASNEHYSDFESILTELNEARNARNIFEQKTFTDNFGLSQKNSFDSHVNAAYLSALETRLLPMIAHRIEAIMLTILRDGNKADLYSFLKAYLMYSGQHTVADAPFESDWLKALSLADWQTTYPGKPEVVEALSAHLDYLLTHSFTYITPDESLVAQARNGLKQLPLEEQVYASIRDSLLASHQYDMLFSEIVGANGILAFTSRDGQPLDNLTVPGMYTKQGFIKSFMVKASVISDEYLANTWIMGPQNKLDNLPSKSELHGKVYNLYYREYINTWMSFLRGLSLKTAGDLSQGVFMLRAFADTSSPLDLLIRNVSEQTNLAEIAGVTHAVQSAAEVGSVVSTQAQRVISQTNRAARVAQKSGLMDLSGKLVTDQFAAFHRLVSNETGDARLVQLNANIAQYIDFLNKILSDSFSETPAFDAALNRINNGSHSDFGRLALNNIGNPPEVTAILNQLSNLGWQLILFKAHTEIQQAWRRQVLNVYQMSMLGRYPFDRNASAEVELADFAHFFAPQGVLNSFITKYVTPFIDTSGFWRAKSYGGVELAFNATALQKLQRGRKITESFFANNATMPSLKFSLLPESLNTNAAKFVMTLGTQKIEYAHGPRRYASLSWPSALTNEITKLEFIHHDGSSSSVSEMGPWSLFRILDAQVIKANPGSSNFSAVFAVNEQSINYELRASSESNPIGIKLLQNFTLPEEL</sequence>
<keyword evidence="1" id="KW-1133">Transmembrane helix</keyword>
<dbReference type="InterPro" id="IPR009612">
    <property type="entry name" value="IcmF-rel"/>
</dbReference>
<dbReference type="InterPro" id="IPR053156">
    <property type="entry name" value="T6SS_TssM-like"/>
</dbReference>
<gene>
    <name evidence="6" type="primary">tssM</name>
    <name evidence="6" type="ORF">I4W93_017725</name>
</gene>